<dbReference type="Gene3D" id="3.40.50.1360">
    <property type="match status" value="2"/>
</dbReference>
<keyword evidence="3" id="KW-0238">DNA-binding</keyword>
<gene>
    <name evidence="7" type="ORF">L4923_16955</name>
</gene>
<dbReference type="Pfam" id="PF13384">
    <property type="entry name" value="HTH_23"/>
    <property type="match status" value="1"/>
</dbReference>
<feature type="domain" description="Sugar-binding" evidence="6">
    <location>
        <begin position="63"/>
        <end position="273"/>
    </location>
</feature>
<keyword evidence="4" id="KW-0804">Transcription</keyword>
<dbReference type="RefSeq" id="WP_239367157.1">
    <property type="nucleotide sequence ID" value="NZ_JAKREW010000017.1"/>
</dbReference>
<dbReference type="SUPFAM" id="SSF100950">
    <property type="entry name" value="NagB/RpiA/CoA transferase-like"/>
    <property type="match status" value="1"/>
</dbReference>
<evidence type="ECO:0000256" key="4">
    <source>
        <dbReference type="ARBA" id="ARBA00023163"/>
    </source>
</evidence>
<dbReference type="InterPro" id="IPR037171">
    <property type="entry name" value="NagB/RpiA_transferase-like"/>
</dbReference>
<comment type="similarity">
    <text evidence="1">Belongs to the SorC transcriptional regulatory family.</text>
</comment>
<dbReference type="Gene3D" id="1.10.10.10">
    <property type="entry name" value="Winged helix-like DNA-binding domain superfamily/Winged helix DNA-binding domain"/>
    <property type="match status" value="1"/>
</dbReference>
<feature type="compositionally biased region" description="Pro residues" evidence="5">
    <location>
        <begin position="287"/>
        <end position="300"/>
    </location>
</feature>
<feature type="compositionally biased region" description="Pro residues" evidence="5">
    <location>
        <begin position="310"/>
        <end position="343"/>
    </location>
</feature>
<evidence type="ECO:0000256" key="3">
    <source>
        <dbReference type="ARBA" id="ARBA00023125"/>
    </source>
</evidence>
<comment type="caution">
    <text evidence="7">The sequence shown here is derived from an EMBL/GenBank/DDBJ whole genome shotgun (WGS) entry which is preliminary data.</text>
</comment>
<sequence length="377" mass="39407">MSARSETSNPRLDDAARAGWLYYVAGNTQDQIATKLGISRQTAQRLVSLAMSEGLIKVRVDHPIANCLDLAARLKSRFALDLVEVTPSDPDSTSSTIGVAQAAAVEIEKWLRRPEPVIMAIGTGRTLKAAIEQLPPMECPQHKVVSLTGNISPDGSAAFYNVIFTMADTIKARSFPMPLPAIASSPEERKMLHSQQLIQPTLALAAQADITFVGVGDLGPQAPLLEDGFITEADLKALQKAGAVGEIVGWAFDRDGRLIDGITNDRVASAPLPSRERSLVVGGGRGGPPPPPGAPPPPPRARAIGAKPAGRPPPRPPPPPPPRAPPPPPPPAPPPGGGPPPRGAPKLPGILAAVTRRLVNGLITDERTAESLLAAAV</sequence>
<dbReference type="Pfam" id="PF04198">
    <property type="entry name" value="Sugar-bind"/>
    <property type="match status" value="1"/>
</dbReference>
<evidence type="ECO:0000313" key="7">
    <source>
        <dbReference type="EMBL" id="MCG7506717.1"/>
    </source>
</evidence>
<evidence type="ECO:0000256" key="1">
    <source>
        <dbReference type="ARBA" id="ARBA00010466"/>
    </source>
</evidence>
<dbReference type="InterPro" id="IPR036388">
    <property type="entry name" value="WH-like_DNA-bd_sf"/>
</dbReference>
<dbReference type="Proteomes" id="UP001201701">
    <property type="component" value="Unassembled WGS sequence"/>
</dbReference>
<evidence type="ECO:0000259" key="6">
    <source>
        <dbReference type="Pfam" id="PF04198"/>
    </source>
</evidence>
<evidence type="ECO:0000256" key="2">
    <source>
        <dbReference type="ARBA" id="ARBA00023015"/>
    </source>
</evidence>
<dbReference type="PANTHER" id="PTHR34294:SF1">
    <property type="entry name" value="TRANSCRIPTIONAL REGULATOR LSRR"/>
    <property type="match status" value="1"/>
</dbReference>
<evidence type="ECO:0000313" key="8">
    <source>
        <dbReference type="Proteomes" id="UP001201701"/>
    </source>
</evidence>
<keyword evidence="2" id="KW-0805">Transcription regulation</keyword>
<keyword evidence="8" id="KW-1185">Reference proteome</keyword>
<dbReference type="InterPro" id="IPR007324">
    <property type="entry name" value="Sugar-bd_dom_put"/>
</dbReference>
<protein>
    <submittedName>
        <fullName evidence="7">Sugar-binding transcriptional regulator</fullName>
    </submittedName>
</protein>
<dbReference type="EMBL" id="JAKREW010000017">
    <property type="protein sequence ID" value="MCG7506717.1"/>
    <property type="molecule type" value="Genomic_DNA"/>
</dbReference>
<feature type="region of interest" description="Disordered" evidence="5">
    <location>
        <begin position="269"/>
        <end position="349"/>
    </location>
</feature>
<name>A0ABS9QH00_9HYPH</name>
<organism evidence="7 8">
    <name type="scientific">Mesorhizobium retamae</name>
    <dbReference type="NCBI Taxonomy" id="2912854"/>
    <lineage>
        <taxon>Bacteria</taxon>
        <taxon>Pseudomonadati</taxon>
        <taxon>Pseudomonadota</taxon>
        <taxon>Alphaproteobacteria</taxon>
        <taxon>Hyphomicrobiales</taxon>
        <taxon>Phyllobacteriaceae</taxon>
        <taxon>Mesorhizobium</taxon>
    </lineage>
</organism>
<dbReference type="InterPro" id="IPR051054">
    <property type="entry name" value="SorC_transcr_regulators"/>
</dbReference>
<evidence type="ECO:0000256" key="5">
    <source>
        <dbReference type="SAM" id="MobiDB-lite"/>
    </source>
</evidence>
<dbReference type="PANTHER" id="PTHR34294">
    <property type="entry name" value="TRANSCRIPTIONAL REGULATOR-RELATED"/>
    <property type="match status" value="1"/>
</dbReference>
<accession>A0ABS9QH00</accession>
<reference evidence="7 8" key="1">
    <citation type="submission" date="2022-02" db="EMBL/GenBank/DDBJ databases">
        <title>Draft genome sequence of Mezorhizobium retamae strain IRAMC:0171 isolated from Retama raetam nodules.</title>
        <authorList>
            <person name="Bengaied R."/>
            <person name="Sbissi I."/>
            <person name="Huber K."/>
            <person name="Ghodbane F."/>
            <person name="Nouioui I."/>
            <person name="Tarhouni M."/>
            <person name="Gtari M."/>
        </authorList>
    </citation>
    <scope>NUCLEOTIDE SEQUENCE [LARGE SCALE GENOMIC DNA]</scope>
    <source>
        <strain evidence="7 8">IRAMC:0171</strain>
    </source>
</reference>
<proteinExistence type="inferred from homology"/>